<proteinExistence type="predicted"/>
<dbReference type="CDD" id="cd08556">
    <property type="entry name" value="GDPD"/>
    <property type="match status" value="1"/>
</dbReference>
<gene>
    <name evidence="2" type="ORF">ENJ61_00985</name>
</gene>
<sequence length="237" mass="27333">MRKPKIIAHRGYSSRYRENTRSAFEAAHKAGADIIELDLVLTKDGRIFVNHDLDVKGKLVRHMNLEELKDIVPDSMSLEEVLLWAEGKGVGLYLDVKDRDMLFPLSEILRDLGRNISVVVSSSDDFLFMRRFKERNSHILTALLFRSVLPPEDMIHLARKYGGDIIHPCWEKRHPYPHSLLGEEDIACMRAEGFEVVCWHEERRDELEKLVEKGFWGITTNDPVLLKGLLEGRELSS</sequence>
<reference evidence="2" key="1">
    <citation type="journal article" date="2020" name="mSystems">
        <title>Genome- and Community-Level Interaction Insights into Carbon Utilization and Element Cycling Functions of Hydrothermarchaeota in Hydrothermal Sediment.</title>
        <authorList>
            <person name="Zhou Z."/>
            <person name="Liu Y."/>
            <person name="Xu W."/>
            <person name="Pan J."/>
            <person name="Luo Z.H."/>
            <person name="Li M."/>
        </authorList>
    </citation>
    <scope>NUCLEOTIDE SEQUENCE [LARGE SCALE GENOMIC DNA]</scope>
    <source>
        <strain evidence="2">HyVt-501</strain>
    </source>
</reference>
<dbReference type="PROSITE" id="PS51704">
    <property type="entry name" value="GP_PDE"/>
    <property type="match status" value="1"/>
</dbReference>
<dbReference type="PANTHER" id="PTHR46211">
    <property type="entry name" value="GLYCEROPHOSPHORYL DIESTER PHOSPHODIESTERASE"/>
    <property type="match status" value="1"/>
</dbReference>
<dbReference type="Gene3D" id="3.20.20.190">
    <property type="entry name" value="Phosphatidylinositol (PI) phosphodiesterase"/>
    <property type="match status" value="1"/>
</dbReference>
<feature type="domain" description="GP-PDE" evidence="1">
    <location>
        <begin position="4"/>
        <end position="230"/>
    </location>
</feature>
<accession>A0A7C5QK52</accession>
<dbReference type="GO" id="GO:0008081">
    <property type="term" value="F:phosphoric diester hydrolase activity"/>
    <property type="evidence" value="ECO:0007669"/>
    <property type="project" value="InterPro"/>
</dbReference>
<dbReference type="SUPFAM" id="SSF51695">
    <property type="entry name" value="PLC-like phosphodiesterases"/>
    <property type="match status" value="1"/>
</dbReference>
<dbReference type="Proteomes" id="UP000885792">
    <property type="component" value="Unassembled WGS sequence"/>
</dbReference>
<dbReference type="Pfam" id="PF03009">
    <property type="entry name" value="GDPD"/>
    <property type="match status" value="1"/>
</dbReference>
<evidence type="ECO:0000313" key="2">
    <source>
        <dbReference type="EMBL" id="HHJ63460.1"/>
    </source>
</evidence>
<dbReference type="InterPro" id="IPR030395">
    <property type="entry name" value="GP_PDE_dom"/>
</dbReference>
<organism evidence="2">
    <name type="scientific">Aquifex aeolicus</name>
    <dbReference type="NCBI Taxonomy" id="63363"/>
    <lineage>
        <taxon>Bacteria</taxon>
        <taxon>Pseudomonadati</taxon>
        <taxon>Aquificota</taxon>
        <taxon>Aquificia</taxon>
        <taxon>Aquificales</taxon>
        <taxon>Aquificaceae</taxon>
        <taxon>Aquifex</taxon>
    </lineage>
</organism>
<dbReference type="AlphaFoldDB" id="A0A7C5QK52"/>
<name>A0A7C5QK52_AQUAO</name>
<dbReference type="InterPro" id="IPR017946">
    <property type="entry name" value="PLC-like_Pdiesterase_TIM-brl"/>
</dbReference>
<dbReference type="PANTHER" id="PTHR46211:SF1">
    <property type="entry name" value="GLYCEROPHOSPHODIESTER PHOSPHODIESTERASE, CYTOPLASMIC"/>
    <property type="match status" value="1"/>
</dbReference>
<protein>
    <submittedName>
        <fullName evidence="2">Glycerophosphodiester phosphodiesterase</fullName>
    </submittedName>
</protein>
<evidence type="ECO:0000259" key="1">
    <source>
        <dbReference type="PROSITE" id="PS51704"/>
    </source>
</evidence>
<dbReference type="GO" id="GO:0006629">
    <property type="term" value="P:lipid metabolic process"/>
    <property type="evidence" value="ECO:0007669"/>
    <property type="project" value="InterPro"/>
</dbReference>
<comment type="caution">
    <text evidence="2">The sequence shown here is derived from an EMBL/GenBank/DDBJ whole genome shotgun (WGS) entry which is preliminary data.</text>
</comment>
<dbReference type="EMBL" id="DRNB01000034">
    <property type="protein sequence ID" value="HHJ63460.1"/>
    <property type="molecule type" value="Genomic_DNA"/>
</dbReference>